<proteinExistence type="predicted"/>
<dbReference type="Proteomes" id="UP001201549">
    <property type="component" value="Unassembled WGS sequence"/>
</dbReference>
<dbReference type="InterPro" id="IPR029486">
    <property type="entry name" value="GH97_N"/>
</dbReference>
<evidence type="ECO:0000259" key="5">
    <source>
        <dbReference type="Pfam" id="PF14508"/>
    </source>
</evidence>
<organism evidence="7 8">
    <name type="scientific">Shewanella electrica</name>
    <dbReference type="NCBI Taxonomy" id="515560"/>
    <lineage>
        <taxon>Bacteria</taxon>
        <taxon>Pseudomonadati</taxon>
        <taxon>Pseudomonadota</taxon>
        <taxon>Gammaproteobacteria</taxon>
        <taxon>Alteromonadales</taxon>
        <taxon>Shewanellaceae</taxon>
        <taxon>Shewanella</taxon>
    </lineage>
</organism>
<dbReference type="InterPro" id="IPR013785">
    <property type="entry name" value="Aldolase_TIM"/>
</dbReference>
<comment type="caution">
    <text evidence="7">The sequence shown here is derived from an EMBL/GenBank/DDBJ whole genome shotgun (WGS) entry which is preliminary data.</text>
</comment>
<evidence type="ECO:0000256" key="3">
    <source>
        <dbReference type="SAM" id="SignalP"/>
    </source>
</evidence>
<evidence type="ECO:0000313" key="7">
    <source>
        <dbReference type="EMBL" id="MCS4555768.1"/>
    </source>
</evidence>
<dbReference type="InterPro" id="IPR013780">
    <property type="entry name" value="Glyco_hydro_b"/>
</dbReference>
<dbReference type="InterPro" id="IPR029483">
    <property type="entry name" value="GH97_C"/>
</dbReference>
<dbReference type="InterPro" id="IPR019563">
    <property type="entry name" value="GH97_catalytic"/>
</dbReference>
<feature type="domain" description="Glycosyl-hydrolase 97 catalytic" evidence="4">
    <location>
        <begin position="303"/>
        <end position="461"/>
    </location>
</feature>
<keyword evidence="8" id="KW-1185">Reference proteome</keyword>
<keyword evidence="2" id="KW-0326">Glycosidase</keyword>
<dbReference type="PANTHER" id="PTHR35803">
    <property type="entry name" value="GLUCAN 1,4-ALPHA-GLUCOSIDASE SUSB-RELATED"/>
    <property type="match status" value="1"/>
</dbReference>
<evidence type="ECO:0000256" key="2">
    <source>
        <dbReference type="ARBA" id="ARBA00023295"/>
    </source>
</evidence>
<feature type="domain" description="Glycosyl-hydrolase 97 N-terminal" evidence="5">
    <location>
        <begin position="28"/>
        <end position="290"/>
    </location>
</feature>
<gene>
    <name evidence="7" type="ORF">L9G74_04900</name>
</gene>
<evidence type="ECO:0000256" key="1">
    <source>
        <dbReference type="ARBA" id="ARBA00022801"/>
    </source>
</evidence>
<dbReference type="Gene3D" id="2.70.98.10">
    <property type="match status" value="1"/>
</dbReference>
<accession>A0ABT2FHF9</accession>
<evidence type="ECO:0000313" key="8">
    <source>
        <dbReference type="Proteomes" id="UP001201549"/>
    </source>
</evidence>
<dbReference type="Pfam" id="PF14509">
    <property type="entry name" value="GH97_C"/>
    <property type="match status" value="1"/>
</dbReference>
<dbReference type="Gene3D" id="2.60.40.1180">
    <property type="entry name" value="Golgi alpha-mannosidase II"/>
    <property type="match status" value="1"/>
</dbReference>
<dbReference type="EMBL" id="JAKOGG010000003">
    <property type="protein sequence ID" value="MCS4555768.1"/>
    <property type="molecule type" value="Genomic_DNA"/>
</dbReference>
<dbReference type="Pfam" id="PF14508">
    <property type="entry name" value="GH97_N"/>
    <property type="match status" value="1"/>
</dbReference>
<reference evidence="8" key="1">
    <citation type="submission" date="2023-07" db="EMBL/GenBank/DDBJ databases">
        <title>Shewanella mangrovi sp. nov., an acetaldehyde- degrading bacterium isolated from mangrove sediment.</title>
        <authorList>
            <person name="Liu Y."/>
        </authorList>
    </citation>
    <scope>NUCLEOTIDE SEQUENCE [LARGE SCALE GENOMIC DNA]</scope>
    <source>
        <strain evidence="8">C32</strain>
    </source>
</reference>
<dbReference type="InterPro" id="IPR014718">
    <property type="entry name" value="GH-type_carb-bd"/>
</dbReference>
<protein>
    <submittedName>
        <fullName evidence="7">Glycoside hydrolase family 97 protein</fullName>
    </submittedName>
</protein>
<feature type="signal peptide" evidence="3">
    <location>
        <begin position="1"/>
        <end position="21"/>
    </location>
</feature>
<name>A0ABT2FHF9_9GAMM</name>
<sequence length="643" mass="72452">MKGYLSLSAAVLMLVAADAHAAWQTRFTSPDKQLSASLSLDDQGRLWYQVFHNNQPVLKPSPLGLKLNNSQFTQSLSFKKEHGQEAVHEQYELWTGKQRHVDYQANDIKVSFSNPQGQTLTVEMRLSDDGLAYRYVLPEKSTDSRIVMEELTGFHFFPETKAWLQHKAEAKSGWERTNPSYEEDYSQNIALGTPSPTENGWIYPALYHYGDNWIAITEAGNDGHYAGSNLAQQSPDGLYQLRFPSHEEGLSNGKWLPEAKLPLHSPWRIITVGDLDTLMSSTLGTDLADPAKISDTAWIKPGISAWSWGLLKDESVTYPIQQQFIDYAADMHWPFILIDVNWDQNIGYDKMAELVDYANSKNVGLLLWYNSSGAWNGTQYTPKSQLLTHDDRQREFARLQKMGIKGIKVDFFPGDGSSVMQYYQDILKDAAEHQLLVNFHGTTLPRGLQRTWPNLLTAEAVKGFEMITFFQEVADREATHVAMLPFTRNLFDPMDFTPMVLGDIPNIERKTSNGFELALPVIMTSGIQHLVTTPEQMKAQPEFVKRYLRSVPARWDESRFLGGYPGKYAVIARRAGKQWFIAGINAEKEPKSLALDLSFVGNGQGLLIQDDGESTRTVVQSNVDSSLSQLTLKPSAGFVMVFN</sequence>
<evidence type="ECO:0000259" key="6">
    <source>
        <dbReference type="Pfam" id="PF14509"/>
    </source>
</evidence>
<dbReference type="InterPro" id="IPR017853">
    <property type="entry name" value="GH"/>
</dbReference>
<dbReference type="SUPFAM" id="SSF51445">
    <property type="entry name" value="(Trans)glycosidases"/>
    <property type="match status" value="1"/>
</dbReference>
<dbReference type="PANTHER" id="PTHR35803:SF2">
    <property type="entry name" value="RETAINING ALPHA-GALACTOSIDASE"/>
    <property type="match status" value="1"/>
</dbReference>
<keyword evidence="3" id="KW-0732">Signal</keyword>
<feature type="domain" description="Glycosyl-hydrolase 97 C-terminal oligomerisation" evidence="6">
    <location>
        <begin position="555"/>
        <end position="642"/>
    </location>
</feature>
<dbReference type="Pfam" id="PF10566">
    <property type="entry name" value="Glyco_hydro_97"/>
    <property type="match status" value="1"/>
</dbReference>
<feature type="chain" id="PRO_5047371941" evidence="3">
    <location>
        <begin position="22"/>
        <end position="643"/>
    </location>
</feature>
<dbReference type="GO" id="GO:0016787">
    <property type="term" value="F:hydrolase activity"/>
    <property type="evidence" value="ECO:0007669"/>
    <property type="project" value="UniProtKB-KW"/>
</dbReference>
<evidence type="ECO:0000259" key="4">
    <source>
        <dbReference type="Pfam" id="PF10566"/>
    </source>
</evidence>
<dbReference type="InterPro" id="IPR052720">
    <property type="entry name" value="Glycosyl_hydrolase_97"/>
</dbReference>
<dbReference type="Gene3D" id="3.20.20.70">
    <property type="entry name" value="Aldolase class I"/>
    <property type="match status" value="1"/>
</dbReference>
<dbReference type="RefSeq" id="WP_238895180.1">
    <property type="nucleotide sequence ID" value="NZ_JAKOGG010000003.1"/>
</dbReference>
<keyword evidence="1 7" id="KW-0378">Hydrolase</keyword>